<comment type="caution">
    <text evidence="1">The sequence shown here is derived from an EMBL/GenBank/DDBJ whole genome shotgun (WGS) entry which is preliminary data.</text>
</comment>
<proteinExistence type="predicted"/>
<evidence type="ECO:0000313" key="1">
    <source>
        <dbReference type="EMBL" id="KAK1866459.1"/>
    </source>
</evidence>
<dbReference type="EMBL" id="CM020619">
    <property type="protein sequence ID" value="KAK1866459.1"/>
    <property type="molecule type" value="Genomic_DNA"/>
</dbReference>
<accession>A0ACC3C8J4</accession>
<name>A0ACC3C8J4_PYRYE</name>
<reference evidence="1" key="1">
    <citation type="submission" date="2019-11" db="EMBL/GenBank/DDBJ databases">
        <title>Nori genome reveals adaptations in red seaweeds to the harsh intertidal environment.</title>
        <authorList>
            <person name="Wang D."/>
            <person name="Mao Y."/>
        </authorList>
    </citation>
    <scope>NUCLEOTIDE SEQUENCE</scope>
    <source>
        <tissue evidence="1">Gametophyte</tissue>
    </source>
</reference>
<protein>
    <submittedName>
        <fullName evidence="1">Uncharacterized protein</fullName>
    </submittedName>
</protein>
<organism evidence="1 2">
    <name type="scientific">Pyropia yezoensis</name>
    <name type="common">Susabi-nori</name>
    <name type="synonym">Porphyra yezoensis</name>
    <dbReference type="NCBI Taxonomy" id="2788"/>
    <lineage>
        <taxon>Eukaryota</taxon>
        <taxon>Rhodophyta</taxon>
        <taxon>Bangiophyceae</taxon>
        <taxon>Bangiales</taxon>
        <taxon>Bangiaceae</taxon>
        <taxon>Pyropia</taxon>
    </lineage>
</organism>
<keyword evidence="2" id="KW-1185">Reference proteome</keyword>
<dbReference type="Proteomes" id="UP000798662">
    <property type="component" value="Chromosome 2"/>
</dbReference>
<evidence type="ECO:0000313" key="2">
    <source>
        <dbReference type="Proteomes" id="UP000798662"/>
    </source>
</evidence>
<gene>
    <name evidence="1" type="ORF">I4F81_008977</name>
</gene>
<sequence>MVRAPRSLIWVAVVWVTAIAASAVSAEAAWHASVRKPLPSSLPAPTPTGGAVGDECCDATCGIIPTMPCQDGLTCVAPQPSVPPGVVLDGWVGTCATTPTPPATPTPTSSRGGCVGEPCCDVTCGILPDMPCRDGLTCFAPTPSLPPGTVYDGGSGTCIQTPVPIPTAPGDVGGGIGDDCCDKTCGVLPRAPCQDGLSCVAPWPSVPPGVVLDGWLGRCSVPPVQQPTPTAAALRAAASGSGAVGGRVQG</sequence>